<comment type="similarity">
    <text evidence="1 2">Belongs to the arylamine N-acetyltransferase family.</text>
</comment>
<reference evidence="3 4" key="1">
    <citation type="submission" date="2023-03" db="EMBL/GenBank/DDBJ databases">
        <title>Bacillus Genome Sequencing.</title>
        <authorList>
            <person name="Dunlap C."/>
        </authorList>
    </citation>
    <scope>NUCLEOTIDE SEQUENCE [LARGE SCALE GENOMIC DNA]</scope>
    <source>
        <strain evidence="3 4">B-14544</strain>
    </source>
</reference>
<evidence type="ECO:0000256" key="1">
    <source>
        <dbReference type="ARBA" id="ARBA00006547"/>
    </source>
</evidence>
<dbReference type="Proteomes" id="UP001330749">
    <property type="component" value="Unassembled WGS sequence"/>
</dbReference>
<accession>A0ABU6NEX1</accession>
<dbReference type="PANTHER" id="PTHR11786">
    <property type="entry name" value="N-HYDROXYARYLAMINE O-ACETYLTRANSFERASE"/>
    <property type="match status" value="1"/>
</dbReference>
<organism evidence="3 4">
    <name type="scientific">Bacillus xiapuensis</name>
    <dbReference type="NCBI Taxonomy" id="2014075"/>
    <lineage>
        <taxon>Bacteria</taxon>
        <taxon>Bacillati</taxon>
        <taxon>Bacillota</taxon>
        <taxon>Bacilli</taxon>
        <taxon>Bacillales</taxon>
        <taxon>Bacillaceae</taxon>
        <taxon>Bacillus</taxon>
    </lineage>
</organism>
<gene>
    <name evidence="3" type="ORF">P4447_16505</name>
</gene>
<dbReference type="InterPro" id="IPR038765">
    <property type="entry name" value="Papain-like_cys_pep_sf"/>
</dbReference>
<dbReference type="SUPFAM" id="SSF54001">
    <property type="entry name" value="Cysteine proteinases"/>
    <property type="match status" value="1"/>
</dbReference>
<proteinExistence type="inferred from homology"/>
<dbReference type="InterPro" id="IPR053710">
    <property type="entry name" value="Arylamine_NAT_domain_sf"/>
</dbReference>
<dbReference type="PRINTS" id="PR01543">
    <property type="entry name" value="ANATRNSFRASE"/>
</dbReference>
<dbReference type="InterPro" id="IPR001447">
    <property type="entry name" value="Arylamine_N-AcTrfase"/>
</dbReference>
<comment type="caution">
    <text evidence="3">The sequence shown here is derived from an EMBL/GenBank/DDBJ whole genome shotgun (WGS) entry which is preliminary data.</text>
</comment>
<dbReference type="PANTHER" id="PTHR11786:SF0">
    <property type="entry name" value="ARYLAMINE N-ACETYLTRANSFERASE 4-RELATED"/>
    <property type="match status" value="1"/>
</dbReference>
<keyword evidence="4" id="KW-1185">Reference proteome</keyword>
<protein>
    <submittedName>
        <fullName evidence="3">Arylamine N-acetyltransferase</fullName>
    </submittedName>
</protein>
<dbReference type="RefSeq" id="WP_327969141.1">
    <property type="nucleotide sequence ID" value="NZ_JARMQG010000256.1"/>
</dbReference>
<evidence type="ECO:0000256" key="2">
    <source>
        <dbReference type="RuleBase" id="RU003452"/>
    </source>
</evidence>
<dbReference type="EMBL" id="JARMQG010000256">
    <property type="protein sequence ID" value="MED3564026.1"/>
    <property type="molecule type" value="Genomic_DNA"/>
</dbReference>
<evidence type="ECO:0000313" key="3">
    <source>
        <dbReference type="EMBL" id="MED3564026.1"/>
    </source>
</evidence>
<dbReference type="Pfam" id="PF00797">
    <property type="entry name" value="Acetyltransf_2"/>
    <property type="match status" value="1"/>
</dbReference>
<name>A0ABU6NEX1_9BACI</name>
<dbReference type="Gene3D" id="3.30.2140.20">
    <property type="match status" value="1"/>
</dbReference>
<evidence type="ECO:0000313" key="4">
    <source>
        <dbReference type="Proteomes" id="UP001330749"/>
    </source>
</evidence>
<sequence>MTNLNIQFRNRIGFPEYEPITFDNLATVLEKSAKSIPFENLCIIANRTNEITKENLINKIISNNEGGLCYELNGILHIFLLENGFDAKLIYGVVYDHNNQRWSTTGRSHVANIITHNGKKYLVDTGFGANLPLKPVPLTGEIITSSNGEFRVEKAQTEQGNYILYIKLKYKDAVWKIGYAFDTTKAITDYSELNNVQKIIMEHPESSFNKKPLITQLTDKGSVILTDNSVTEWIDGKVEKQDIDPKGYKDLAKNYFGIQA</sequence>